<dbReference type="Pfam" id="PF00370">
    <property type="entry name" value="FGGY_N"/>
    <property type="match status" value="1"/>
</dbReference>
<dbReference type="PANTHER" id="PTHR43095">
    <property type="entry name" value="SUGAR KINASE"/>
    <property type="match status" value="1"/>
</dbReference>
<gene>
    <name evidence="6" type="ORF">B0I27_102151</name>
</gene>
<evidence type="ECO:0000259" key="4">
    <source>
        <dbReference type="Pfam" id="PF00370"/>
    </source>
</evidence>
<dbReference type="InterPro" id="IPR018484">
    <property type="entry name" value="FGGY_N"/>
</dbReference>
<feature type="domain" description="Carbohydrate kinase FGGY C-terminal" evidence="5">
    <location>
        <begin position="246"/>
        <end position="437"/>
    </location>
</feature>
<dbReference type="GO" id="GO:0005975">
    <property type="term" value="P:carbohydrate metabolic process"/>
    <property type="evidence" value="ECO:0007669"/>
    <property type="project" value="InterPro"/>
</dbReference>
<dbReference type="InterPro" id="IPR043129">
    <property type="entry name" value="ATPase_NBD"/>
</dbReference>
<dbReference type="Pfam" id="PF21546">
    <property type="entry name" value="FGGY_C_2"/>
    <property type="match status" value="1"/>
</dbReference>
<dbReference type="Gene3D" id="3.30.420.40">
    <property type="match status" value="2"/>
</dbReference>
<dbReference type="PANTHER" id="PTHR43095:SF2">
    <property type="entry name" value="GLUCONOKINASE"/>
    <property type="match status" value="1"/>
</dbReference>
<evidence type="ECO:0000313" key="6">
    <source>
        <dbReference type="EMBL" id="PRY54385.1"/>
    </source>
</evidence>
<organism evidence="6 7">
    <name type="scientific">Arcticibacter pallidicorallinus</name>
    <dbReference type="NCBI Taxonomy" id="1259464"/>
    <lineage>
        <taxon>Bacteria</taxon>
        <taxon>Pseudomonadati</taxon>
        <taxon>Bacteroidota</taxon>
        <taxon>Sphingobacteriia</taxon>
        <taxon>Sphingobacteriales</taxon>
        <taxon>Sphingobacteriaceae</taxon>
        <taxon>Arcticibacter</taxon>
    </lineage>
</organism>
<protein>
    <submittedName>
        <fullName evidence="6">Sugar (Pentulose or hexulose) kinase</fullName>
    </submittedName>
</protein>
<dbReference type="RefSeq" id="WP_106291541.1">
    <property type="nucleotide sequence ID" value="NZ_PVTH01000002.1"/>
</dbReference>
<accession>A0A2T0U8X8</accession>
<dbReference type="InterPro" id="IPR049382">
    <property type="entry name" value="FGGY_C_2"/>
</dbReference>
<proteinExistence type="inferred from homology"/>
<dbReference type="Proteomes" id="UP000238034">
    <property type="component" value="Unassembled WGS sequence"/>
</dbReference>
<comment type="similarity">
    <text evidence="1">Belongs to the FGGY kinase family.</text>
</comment>
<evidence type="ECO:0000313" key="7">
    <source>
        <dbReference type="Proteomes" id="UP000238034"/>
    </source>
</evidence>
<evidence type="ECO:0000259" key="5">
    <source>
        <dbReference type="Pfam" id="PF21546"/>
    </source>
</evidence>
<keyword evidence="2" id="KW-0808">Transferase</keyword>
<dbReference type="AlphaFoldDB" id="A0A2T0U8X8"/>
<keyword evidence="7" id="KW-1185">Reference proteome</keyword>
<sequence length="461" mass="52046">MPIPVIAVFDVGKTNKKIFFFDEQYKIVLERTAQFNETVDEDGDPCEDIHLLTTWIKNTIAEITALERYEIKGINFSAYGATFVHLDEEGNPLTPIYNYLKPYPEHLQKQFNDTYGDGLQFSKETASPILGNLNSGMQLYRLKYEQPEIFQQVKVSLHFPQYLSYLISGKLYTDITSIGCHTGLWDFQKNAYHRWVREEGIEEKLAPIYPSDAAFEVDLKGKPCVAGIGLHDSSSALIPFLTSFHEPFMLLSTGTWCVSLNPFNDSPLSEMELKKDCLSYISYKGRPVKASRLFAGSEHGHQAKRIADHFNEQIDFYKHLRYNADVISHLRQKHGAVNTTTQSGDLVASGFELRDLSGFLSAEEAYHQLIIDLVRLQTQVSMLVLKNTDVKRIFVDGGFSKNPIYMQLLASAFPDMEVFAASVAQATSIGAALAIHKHWNSQALPTNIIDLKFYSASELAL</sequence>
<reference evidence="6 7" key="1">
    <citation type="submission" date="2018-03" db="EMBL/GenBank/DDBJ databases">
        <title>Genomic Encyclopedia of Type Strains, Phase III (KMG-III): the genomes of soil and plant-associated and newly described type strains.</title>
        <authorList>
            <person name="Whitman W."/>
        </authorList>
    </citation>
    <scope>NUCLEOTIDE SEQUENCE [LARGE SCALE GENOMIC DNA]</scope>
    <source>
        <strain evidence="6 7">CGMCC 1.9313</strain>
    </source>
</reference>
<dbReference type="CDD" id="cd07772">
    <property type="entry name" value="ASKHA_NBD_FGGY_NaCK-like"/>
    <property type="match status" value="1"/>
</dbReference>
<feature type="domain" description="Carbohydrate kinase FGGY N-terminal" evidence="4">
    <location>
        <begin position="6"/>
        <end position="197"/>
    </location>
</feature>
<comment type="caution">
    <text evidence="6">The sequence shown here is derived from an EMBL/GenBank/DDBJ whole genome shotgun (WGS) entry which is preliminary data.</text>
</comment>
<evidence type="ECO:0000256" key="1">
    <source>
        <dbReference type="ARBA" id="ARBA00009156"/>
    </source>
</evidence>
<keyword evidence="3 6" id="KW-0418">Kinase</keyword>
<dbReference type="InterPro" id="IPR050406">
    <property type="entry name" value="FGGY_Carb_Kinase"/>
</dbReference>
<evidence type="ECO:0000256" key="3">
    <source>
        <dbReference type="ARBA" id="ARBA00022777"/>
    </source>
</evidence>
<dbReference type="SUPFAM" id="SSF53067">
    <property type="entry name" value="Actin-like ATPase domain"/>
    <property type="match status" value="2"/>
</dbReference>
<evidence type="ECO:0000256" key="2">
    <source>
        <dbReference type="ARBA" id="ARBA00022679"/>
    </source>
</evidence>
<dbReference type="EMBL" id="PVTH01000002">
    <property type="protein sequence ID" value="PRY54385.1"/>
    <property type="molecule type" value="Genomic_DNA"/>
</dbReference>
<dbReference type="OrthoDB" id="9786272at2"/>
<name>A0A2T0U8X8_9SPHI</name>
<dbReference type="GO" id="GO:0016301">
    <property type="term" value="F:kinase activity"/>
    <property type="evidence" value="ECO:0007669"/>
    <property type="project" value="UniProtKB-KW"/>
</dbReference>